<protein>
    <submittedName>
        <fullName evidence="1">Zinc transport system ATP-binding protein</fullName>
    </submittedName>
</protein>
<dbReference type="AlphaFoldDB" id="H1XR58"/>
<organism evidence="2 3">
    <name type="scientific">Caldithrix abyssi DSM 13497</name>
    <dbReference type="NCBI Taxonomy" id="880073"/>
    <lineage>
        <taxon>Bacteria</taxon>
        <taxon>Pseudomonadati</taxon>
        <taxon>Calditrichota</taxon>
        <taxon>Calditrichia</taxon>
        <taxon>Calditrichales</taxon>
        <taxon>Calditrichaceae</taxon>
        <taxon>Caldithrix</taxon>
    </lineage>
</organism>
<dbReference type="Proteomes" id="UP000004671">
    <property type="component" value="Chromosome"/>
</dbReference>
<keyword evidence="1" id="KW-0547">Nucleotide-binding</keyword>
<keyword evidence="1" id="KW-0067">ATP-binding</keyword>
<dbReference type="PaxDb" id="880073-Calab_1589"/>
<dbReference type="InterPro" id="IPR015067">
    <property type="entry name" value="DUF1893_TM1506-like"/>
</dbReference>
<dbReference type="GO" id="GO:0005524">
    <property type="term" value="F:ATP binding"/>
    <property type="evidence" value="ECO:0007669"/>
    <property type="project" value="UniProtKB-KW"/>
</dbReference>
<evidence type="ECO:0000313" key="3">
    <source>
        <dbReference type="Proteomes" id="UP000004671"/>
    </source>
</evidence>
<dbReference type="GO" id="GO:0003824">
    <property type="term" value="F:catalytic activity"/>
    <property type="evidence" value="ECO:0007669"/>
    <property type="project" value="InterPro"/>
</dbReference>
<dbReference type="OrthoDB" id="370511at2"/>
<dbReference type="EMBL" id="CP018099">
    <property type="protein sequence ID" value="APF17060.1"/>
    <property type="molecule type" value="Genomic_DNA"/>
</dbReference>
<evidence type="ECO:0000313" key="2">
    <source>
        <dbReference type="EMBL" id="EHO41209.1"/>
    </source>
</evidence>
<dbReference type="eggNOG" id="COG1121">
    <property type="taxonomic scope" value="Bacteria"/>
</dbReference>
<dbReference type="HOGENOM" id="CLU_1999685_0_0_0"/>
<dbReference type="InterPro" id="IPR037081">
    <property type="entry name" value="Hyp_TM1506"/>
</dbReference>
<dbReference type="SUPFAM" id="SSF53927">
    <property type="entry name" value="Cytidine deaminase-like"/>
    <property type="match status" value="1"/>
</dbReference>
<proteinExistence type="predicted"/>
<evidence type="ECO:0000313" key="1">
    <source>
        <dbReference type="EMBL" id="APF17060.1"/>
    </source>
</evidence>
<dbReference type="RefSeq" id="WP_006928284.1">
    <property type="nucleotide sequence ID" value="NZ_CM001402.1"/>
</dbReference>
<dbReference type="InParanoid" id="H1XR58"/>
<dbReference type="STRING" id="880073.Cabys_309"/>
<name>H1XR58_CALAY</name>
<dbReference type="Proteomes" id="UP000183868">
    <property type="component" value="Chromosome"/>
</dbReference>
<dbReference type="KEGG" id="caby:Cabys_309"/>
<dbReference type="InterPro" id="IPR016193">
    <property type="entry name" value="Cytidine_deaminase-like"/>
</dbReference>
<reference evidence="2 3" key="1">
    <citation type="submission" date="2011-09" db="EMBL/GenBank/DDBJ databases">
        <title>The permanent draft genome of Caldithrix abyssi DSM 13497.</title>
        <authorList>
            <consortium name="US DOE Joint Genome Institute (JGI-PGF)"/>
            <person name="Lucas S."/>
            <person name="Han J."/>
            <person name="Lapidus A."/>
            <person name="Bruce D."/>
            <person name="Goodwin L."/>
            <person name="Pitluck S."/>
            <person name="Peters L."/>
            <person name="Kyrpides N."/>
            <person name="Mavromatis K."/>
            <person name="Ivanova N."/>
            <person name="Mikhailova N."/>
            <person name="Chertkov O."/>
            <person name="Detter J.C."/>
            <person name="Tapia R."/>
            <person name="Han C."/>
            <person name="Land M."/>
            <person name="Hauser L."/>
            <person name="Markowitz V."/>
            <person name="Cheng J.-F."/>
            <person name="Hugenholtz P."/>
            <person name="Woyke T."/>
            <person name="Wu D."/>
            <person name="Spring S."/>
            <person name="Brambilla E."/>
            <person name="Klenk H.-P."/>
            <person name="Eisen J.A."/>
        </authorList>
    </citation>
    <scope>NUCLEOTIDE SEQUENCE [LARGE SCALE GENOMIC DNA]</scope>
    <source>
        <strain evidence="2 3">DSM 13497</strain>
    </source>
</reference>
<gene>
    <name evidence="1" type="ORF">Cabys_309</name>
    <name evidence="2" type="ORF">Calab_1589</name>
</gene>
<dbReference type="Gene3D" id="3.40.140.30">
    <property type="entry name" value="Hypothetical protein TM1506"/>
    <property type="match status" value="1"/>
</dbReference>
<sequence length="124" mass="14764">MIHSLEVYKGNELIFASDRHWLHPLFELERFLNANSYQTAELLVKDKIIGRAAALILVYFGFKKMQGQTMSLLAREVLDYYKIDYTFERLIERVACQTEELLRTEWEGKTAYQLIKRRIESRQT</sequence>
<keyword evidence="3" id="KW-1185">Reference proteome</keyword>
<dbReference type="Pfam" id="PF08973">
    <property type="entry name" value="TM1506"/>
    <property type="match status" value="1"/>
</dbReference>
<reference evidence="1 4" key="2">
    <citation type="submission" date="2016-11" db="EMBL/GenBank/DDBJ databases">
        <title>Genomic analysis of Caldithrix abyssi and proposal of a novel bacterial phylum Caldithrichaeota.</title>
        <authorList>
            <person name="Kublanov I."/>
            <person name="Sigalova O."/>
            <person name="Gavrilov S."/>
            <person name="Lebedinsky A."/>
            <person name="Ivanova N."/>
            <person name="Daum C."/>
            <person name="Reddy T."/>
            <person name="Klenk H.P."/>
            <person name="Goker M."/>
            <person name="Reva O."/>
            <person name="Miroshnichenko M."/>
            <person name="Kyprides N."/>
            <person name="Woyke T."/>
            <person name="Gelfand M."/>
        </authorList>
    </citation>
    <scope>NUCLEOTIDE SEQUENCE [LARGE SCALE GENOMIC DNA]</scope>
    <source>
        <strain evidence="1 4">LF13</strain>
    </source>
</reference>
<dbReference type="EMBL" id="CM001402">
    <property type="protein sequence ID" value="EHO41209.1"/>
    <property type="molecule type" value="Genomic_DNA"/>
</dbReference>
<accession>H1XR58</accession>
<evidence type="ECO:0000313" key="4">
    <source>
        <dbReference type="Proteomes" id="UP000183868"/>
    </source>
</evidence>